<dbReference type="PROSITE" id="PS01279">
    <property type="entry name" value="PCMT"/>
    <property type="match status" value="1"/>
</dbReference>
<dbReference type="EMBL" id="FPLJ01000005">
    <property type="protein sequence ID" value="SGY81974.1"/>
    <property type="molecule type" value="Genomic_DNA"/>
</dbReference>
<dbReference type="PANTHER" id="PTHR11579:SF0">
    <property type="entry name" value="PROTEIN-L-ISOASPARTATE(D-ASPARTATE) O-METHYLTRANSFERASE"/>
    <property type="match status" value="1"/>
</dbReference>
<evidence type="ECO:0000256" key="1">
    <source>
        <dbReference type="ARBA" id="ARBA00004496"/>
    </source>
</evidence>
<evidence type="ECO:0000256" key="7">
    <source>
        <dbReference type="HAMAP-Rule" id="MF_00090"/>
    </source>
</evidence>
<evidence type="ECO:0000256" key="6">
    <source>
        <dbReference type="ARBA" id="ARBA00022691"/>
    </source>
</evidence>
<dbReference type="SUPFAM" id="SSF53335">
    <property type="entry name" value="S-adenosyl-L-methionine-dependent methyltransferases"/>
    <property type="match status" value="1"/>
</dbReference>
<dbReference type="GO" id="GO:0030091">
    <property type="term" value="P:protein repair"/>
    <property type="evidence" value="ECO:0007669"/>
    <property type="project" value="UniProtKB-UniRule"/>
</dbReference>
<comment type="catalytic activity">
    <reaction evidence="7">
        <text>[protein]-L-isoaspartate + S-adenosyl-L-methionine = [protein]-L-isoaspartate alpha-methyl ester + S-adenosyl-L-homocysteine</text>
        <dbReference type="Rhea" id="RHEA:12705"/>
        <dbReference type="Rhea" id="RHEA-COMP:12143"/>
        <dbReference type="Rhea" id="RHEA-COMP:12144"/>
        <dbReference type="ChEBI" id="CHEBI:57856"/>
        <dbReference type="ChEBI" id="CHEBI:59789"/>
        <dbReference type="ChEBI" id="CHEBI:90596"/>
        <dbReference type="ChEBI" id="CHEBI:90598"/>
        <dbReference type="EC" id="2.1.1.77"/>
    </reaction>
</comment>
<reference evidence="8 10" key="2">
    <citation type="submission" date="2016-11" db="EMBL/GenBank/DDBJ databases">
        <authorList>
            <person name="Klemetsen T."/>
        </authorList>
    </citation>
    <scope>NUCLEOTIDE SEQUENCE [LARGE SCALE GENOMIC DNA]</scope>
    <source>
        <strain evidence="8">MT 2528</strain>
    </source>
</reference>
<evidence type="ECO:0000313" key="9">
    <source>
        <dbReference type="EMBL" id="SGY82350.1"/>
    </source>
</evidence>
<accession>A0A1K9YKG2</accession>
<gene>
    <name evidence="7" type="primary">pcm</name>
    <name evidence="8" type="ORF">MT2528_0157</name>
    <name evidence="9" type="ORF">NVI5450_0142</name>
</gene>
<evidence type="ECO:0000256" key="5">
    <source>
        <dbReference type="ARBA" id="ARBA00022679"/>
    </source>
</evidence>
<evidence type="ECO:0000313" key="11">
    <source>
        <dbReference type="Proteomes" id="UP000183794"/>
    </source>
</evidence>
<dbReference type="AlphaFoldDB" id="A0A1K9YKG2"/>
<keyword evidence="4 7" id="KW-0489">Methyltransferase</keyword>
<reference evidence="9 11" key="1">
    <citation type="submission" date="2016-11" db="EMBL/GenBank/DDBJ databases">
        <authorList>
            <person name="Jaros S."/>
            <person name="Januszkiewicz K."/>
            <person name="Wedrychowicz H."/>
        </authorList>
    </citation>
    <scope>NUCLEOTIDE SEQUENCE [LARGE SCALE GENOMIC DNA]</scope>
    <source>
        <strain evidence="9">NVI 5450</strain>
    </source>
</reference>
<comment type="subcellular location">
    <subcellularLocation>
        <location evidence="1 7">Cytoplasm</location>
    </subcellularLocation>
</comment>
<dbReference type="Pfam" id="PF01135">
    <property type="entry name" value="PCMT"/>
    <property type="match status" value="1"/>
</dbReference>
<keyword evidence="10" id="KW-1185">Reference proteome</keyword>
<dbReference type="Proteomes" id="UP000183794">
    <property type="component" value="Unassembled WGS sequence"/>
</dbReference>
<dbReference type="Proteomes" id="UP000182660">
    <property type="component" value="Unassembled WGS sequence"/>
</dbReference>
<dbReference type="PANTHER" id="PTHR11579">
    <property type="entry name" value="PROTEIN-L-ISOASPARTATE O-METHYLTRANSFERASE"/>
    <property type="match status" value="1"/>
</dbReference>
<dbReference type="EC" id="2.1.1.77" evidence="7"/>
<evidence type="ECO:0000313" key="10">
    <source>
        <dbReference type="Proteomes" id="UP000182660"/>
    </source>
</evidence>
<dbReference type="InterPro" id="IPR029063">
    <property type="entry name" value="SAM-dependent_MTases_sf"/>
</dbReference>
<dbReference type="NCBIfam" id="NF001453">
    <property type="entry name" value="PRK00312.1"/>
    <property type="match status" value="1"/>
</dbReference>
<dbReference type="GO" id="GO:0005737">
    <property type="term" value="C:cytoplasm"/>
    <property type="evidence" value="ECO:0007669"/>
    <property type="project" value="UniProtKB-SubCell"/>
</dbReference>
<comment type="function">
    <text evidence="7">Catalyzes the methyl esterification of L-isoaspartyl residues in peptides and proteins that result from spontaneous decomposition of normal L-aspartyl and L-asparaginyl residues. It plays a role in the repair and/or degradation of damaged proteins.</text>
</comment>
<dbReference type="NCBIfam" id="TIGR00080">
    <property type="entry name" value="pimt"/>
    <property type="match status" value="1"/>
</dbReference>
<comment type="similarity">
    <text evidence="2 7">Belongs to the methyltransferase superfamily. L-isoaspartyl/D-aspartyl protein methyltransferase family.</text>
</comment>
<keyword evidence="5 7" id="KW-0808">Transferase</keyword>
<organism evidence="9 11">
    <name type="scientific">Moritella viscosa</name>
    <dbReference type="NCBI Taxonomy" id="80854"/>
    <lineage>
        <taxon>Bacteria</taxon>
        <taxon>Pseudomonadati</taxon>
        <taxon>Pseudomonadota</taxon>
        <taxon>Gammaproteobacteria</taxon>
        <taxon>Alteromonadales</taxon>
        <taxon>Moritellaceae</taxon>
        <taxon>Moritella</taxon>
    </lineage>
</organism>
<dbReference type="OrthoDB" id="9810066at2"/>
<dbReference type="EMBL" id="FPLD01000005">
    <property type="protein sequence ID" value="SGY82350.1"/>
    <property type="molecule type" value="Genomic_DNA"/>
</dbReference>
<evidence type="ECO:0000256" key="2">
    <source>
        <dbReference type="ARBA" id="ARBA00005369"/>
    </source>
</evidence>
<dbReference type="InterPro" id="IPR000682">
    <property type="entry name" value="PCMT"/>
</dbReference>
<dbReference type="CDD" id="cd02440">
    <property type="entry name" value="AdoMet_MTases"/>
    <property type="match status" value="1"/>
</dbReference>
<dbReference type="HAMAP" id="MF_00090">
    <property type="entry name" value="PIMT"/>
    <property type="match status" value="1"/>
</dbReference>
<proteinExistence type="inferred from homology"/>
<feature type="active site" evidence="7">
    <location>
        <position position="64"/>
    </location>
</feature>
<dbReference type="FunFam" id="3.40.50.150:FF:000010">
    <property type="entry name" value="Protein-L-isoaspartate O-methyltransferase"/>
    <property type="match status" value="1"/>
</dbReference>
<sequence length="213" mass="23343">MIELGNTGVAGQRIKALLEEQGIREPSVLAAMQNTPRNYFVEEALALQAWGNQALPIGAGQTISQPYIVARMTELLLQTKPNKVLEIGTGSGYQTAILAQVFPHIYSVERIQALQWQAKRRLKNLDLHNVMMKYGDGWQGWQSKGPFDAIIVTAAPASVPQALLTQLVDGGQLILPLGVESQVLQVITRNGETYTSQNIENVRFVPLIIGDLA</sequence>
<keyword evidence="3 7" id="KW-0963">Cytoplasm</keyword>
<evidence type="ECO:0000313" key="8">
    <source>
        <dbReference type="EMBL" id="SGY81974.1"/>
    </source>
</evidence>
<dbReference type="RefSeq" id="WP_075470871.1">
    <property type="nucleotide sequence ID" value="NZ_CAWQZC010000077.1"/>
</dbReference>
<evidence type="ECO:0000256" key="3">
    <source>
        <dbReference type="ARBA" id="ARBA00022490"/>
    </source>
</evidence>
<keyword evidence="6 7" id="KW-0949">S-adenosyl-L-methionine</keyword>
<evidence type="ECO:0000256" key="4">
    <source>
        <dbReference type="ARBA" id="ARBA00022603"/>
    </source>
</evidence>
<protein>
    <recommendedName>
        <fullName evidence="7">Protein-L-isoaspartate O-methyltransferase</fullName>
        <ecNumber evidence="7">2.1.1.77</ecNumber>
    </recommendedName>
    <alternativeName>
        <fullName evidence="7">L-isoaspartyl protein carboxyl methyltransferase</fullName>
    </alternativeName>
    <alternativeName>
        <fullName evidence="7">Protein L-isoaspartyl methyltransferase</fullName>
    </alternativeName>
    <alternativeName>
        <fullName evidence="7">Protein-beta-aspartate methyltransferase</fullName>
        <shortName evidence="7">PIMT</shortName>
    </alternativeName>
</protein>
<dbReference type="GeneID" id="61293887"/>
<dbReference type="GO" id="GO:0032259">
    <property type="term" value="P:methylation"/>
    <property type="evidence" value="ECO:0007669"/>
    <property type="project" value="UniProtKB-KW"/>
</dbReference>
<dbReference type="Gene3D" id="3.40.50.150">
    <property type="entry name" value="Vaccinia Virus protein VP39"/>
    <property type="match status" value="1"/>
</dbReference>
<dbReference type="GO" id="GO:0004719">
    <property type="term" value="F:protein-L-isoaspartate (D-aspartate) O-methyltransferase activity"/>
    <property type="evidence" value="ECO:0007669"/>
    <property type="project" value="UniProtKB-UniRule"/>
</dbReference>
<name>A0A1K9YKG2_9GAMM</name>